<name>A0A383BUN0_9ZZZZ</name>
<organism evidence="1">
    <name type="scientific">marine metagenome</name>
    <dbReference type="NCBI Taxonomy" id="408172"/>
    <lineage>
        <taxon>unclassified sequences</taxon>
        <taxon>metagenomes</taxon>
        <taxon>ecological metagenomes</taxon>
    </lineage>
</organism>
<evidence type="ECO:0000313" key="1">
    <source>
        <dbReference type="EMBL" id="SVE23612.1"/>
    </source>
</evidence>
<dbReference type="InterPro" id="IPR013320">
    <property type="entry name" value="ConA-like_dom_sf"/>
</dbReference>
<dbReference type="Pfam" id="PF13385">
    <property type="entry name" value="Laminin_G_3"/>
    <property type="match status" value="1"/>
</dbReference>
<dbReference type="SUPFAM" id="SSF49899">
    <property type="entry name" value="Concanavalin A-like lectins/glucanases"/>
    <property type="match status" value="1"/>
</dbReference>
<feature type="non-terminal residue" evidence="1">
    <location>
        <position position="244"/>
    </location>
</feature>
<dbReference type="AlphaFoldDB" id="A0A383BUN0"/>
<feature type="non-terminal residue" evidence="1">
    <location>
        <position position="1"/>
    </location>
</feature>
<evidence type="ECO:0008006" key="2">
    <source>
        <dbReference type="Google" id="ProtNLM"/>
    </source>
</evidence>
<gene>
    <name evidence="1" type="ORF">METZ01_LOCUS476466</name>
</gene>
<sequence>TVFTSALSSATASGKKTGSVGAYFDGTGDYLTVLPRTDLVFGANSFSISCWVYLGAVGAAQTIISKANDGVTSFDFTFQITSSNFLRGDVRLGSTNFYSVASNLALSANTWYFIEMSVNRTSNTVDLFVGGVETTYSTQDSLSGSIGNNASLIKIGAHTVSSSAANLLTGYIDQLRISSGVIRNATNYTPPTTLYNGVSSDATVPTITFTGTATPALAADEDIEYTSVDNTTKADGSRSLTDTD</sequence>
<reference evidence="1" key="1">
    <citation type="submission" date="2018-05" db="EMBL/GenBank/DDBJ databases">
        <authorList>
            <person name="Lanie J.A."/>
            <person name="Ng W.-L."/>
            <person name="Kazmierczak K.M."/>
            <person name="Andrzejewski T.M."/>
            <person name="Davidsen T.M."/>
            <person name="Wayne K.J."/>
            <person name="Tettelin H."/>
            <person name="Glass J.I."/>
            <person name="Rusch D."/>
            <person name="Podicherti R."/>
            <person name="Tsui H.-C.T."/>
            <person name="Winkler M.E."/>
        </authorList>
    </citation>
    <scope>NUCLEOTIDE SEQUENCE</scope>
</reference>
<protein>
    <recommendedName>
        <fullName evidence="2">LamG-like jellyroll fold domain-containing protein</fullName>
    </recommendedName>
</protein>
<dbReference type="EMBL" id="UINC01203387">
    <property type="protein sequence ID" value="SVE23612.1"/>
    <property type="molecule type" value="Genomic_DNA"/>
</dbReference>
<proteinExistence type="predicted"/>
<dbReference type="Gene3D" id="2.60.120.200">
    <property type="match status" value="1"/>
</dbReference>
<accession>A0A383BUN0</accession>